<sequence length="341" mass="38709">MIFLDLFSGVGGFRLALESEGHECIGFCDNDKFARASYKAISNTEGEKEYHDIRNVSDEEWREFRGKCDLVCAGFPCQSFSIAGKRQGFLDKTRGTLFFEIARAIKQIQPRLLLLENVKGLLSQGGGRLLELSSLPLMNWGMMSNGKYLTAKISACRKTENACILSDILEEKADEKYFLSEKRCEKLVWKNNRIAILPHKTGKLPQRRKIVRENGLSPTLLASFAHEPQMIAIRNNSRNKPFLTAQNGDNISLQPNARGSVRKGYSGTITTSPDAVLDDWRIRKLTPRECWRLQSMPEWAFERAEKVCSDHQLYKQAGNGVTVNVVREIVKSLNERKDEDE</sequence>
<comment type="catalytic activity">
    <reaction evidence="7">
        <text>a 2'-deoxycytidine in DNA + S-adenosyl-L-methionine = a 5-methyl-2'-deoxycytidine in DNA + S-adenosyl-L-homocysteine + H(+)</text>
        <dbReference type="Rhea" id="RHEA:13681"/>
        <dbReference type="Rhea" id="RHEA-COMP:11369"/>
        <dbReference type="Rhea" id="RHEA-COMP:11370"/>
        <dbReference type="ChEBI" id="CHEBI:15378"/>
        <dbReference type="ChEBI" id="CHEBI:57856"/>
        <dbReference type="ChEBI" id="CHEBI:59789"/>
        <dbReference type="ChEBI" id="CHEBI:85452"/>
        <dbReference type="ChEBI" id="CHEBI:85454"/>
        <dbReference type="EC" id="2.1.1.37"/>
    </reaction>
</comment>
<dbReference type="PRINTS" id="PR00105">
    <property type="entry name" value="C5METTRFRASE"/>
</dbReference>
<dbReference type="GO" id="GO:0003886">
    <property type="term" value="F:DNA (cytosine-5-)-methyltransferase activity"/>
    <property type="evidence" value="ECO:0007669"/>
    <property type="project" value="UniProtKB-EC"/>
</dbReference>
<evidence type="ECO:0000256" key="3">
    <source>
        <dbReference type="ARBA" id="ARBA00022691"/>
    </source>
</evidence>
<evidence type="ECO:0000256" key="2">
    <source>
        <dbReference type="ARBA" id="ARBA00022679"/>
    </source>
</evidence>
<evidence type="ECO:0000256" key="5">
    <source>
        <dbReference type="PROSITE-ProRule" id="PRU01016"/>
    </source>
</evidence>
<comment type="caution">
    <text evidence="8">The sequence shown here is derived from an EMBL/GenBank/DDBJ whole genome shotgun (WGS) entry which is preliminary data.</text>
</comment>
<evidence type="ECO:0000313" key="8">
    <source>
        <dbReference type="EMBL" id="CDG03675.1"/>
    </source>
</evidence>
<dbReference type="InterPro" id="IPR050750">
    <property type="entry name" value="C5-MTase"/>
</dbReference>
<dbReference type="InterPro" id="IPR001525">
    <property type="entry name" value="C5_MeTfrase"/>
</dbReference>
<reference evidence="8 9" key="1">
    <citation type="journal article" date="2013" name="Appl. Environ. Microbiol.">
        <title>The Carbohydrate Metabolism Signature of Lactococcus lactis Strain A12 Reveals Its Sourdough Ecosystem Origin.</title>
        <authorList>
            <person name="Passerini D."/>
            <person name="Coddeville M."/>
            <person name="Le Bourgeois P."/>
            <person name="Loubiere P."/>
            <person name="Ritzenthaler P."/>
            <person name="Fontagne-Faucher C."/>
            <person name="Daveran-Mingot M.L."/>
            <person name="Cocaign-Bousquet M."/>
        </authorList>
    </citation>
    <scope>NUCLEOTIDE SEQUENCE [LARGE SCALE GENOMIC DNA]</scope>
    <source>
        <strain evidence="8 9">A12</strain>
    </source>
</reference>
<dbReference type="Pfam" id="PF00145">
    <property type="entry name" value="DNA_methylase"/>
    <property type="match status" value="2"/>
</dbReference>
<dbReference type="EC" id="2.1.1.37" evidence="7"/>
<name>S6EQT9_LACLL</name>
<dbReference type="GO" id="GO:0009307">
    <property type="term" value="P:DNA restriction-modification system"/>
    <property type="evidence" value="ECO:0007669"/>
    <property type="project" value="UniProtKB-KW"/>
</dbReference>
<dbReference type="AlphaFoldDB" id="S6EQT9"/>
<dbReference type="Gene3D" id="3.40.50.150">
    <property type="entry name" value="Vaccinia Virus protein VP39"/>
    <property type="match status" value="2"/>
</dbReference>
<dbReference type="NCBIfam" id="TIGR00675">
    <property type="entry name" value="dcm"/>
    <property type="match status" value="1"/>
</dbReference>
<keyword evidence="1 5" id="KW-0489">Methyltransferase</keyword>
<proteinExistence type="inferred from homology"/>
<keyword evidence="4" id="KW-0680">Restriction system</keyword>
<accession>S6EQT9</accession>
<dbReference type="InterPro" id="IPR029063">
    <property type="entry name" value="SAM-dependent_MTases_sf"/>
</dbReference>
<protein>
    <recommendedName>
        <fullName evidence="7">Cytosine-specific methyltransferase</fullName>
        <ecNumber evidence="7">2.1.1.37</ecNumber>
    </recommendedName>
</protein>
<dbReference type="PROSITE" id="PS51679">
    <property type="entry name" value="SAM_MT_C5"/>
    <property type="match status" value="1"/>
</dbReference>
<evidence type="ECO:0000256" key="4">
    <source>
        <dbReference type="ARBA" id="ARBA00022747"/>
    </source>
</evidence>
<evidence type="ECO:0000256" key="7">
    <source>
        <dbReference type="RuleBase" id="RU000417"/>
    </source>
</evidence>
<dbReference type="PANTHER" id="PTHR46098:SF1">
    <property type="entry name" value="TRNA (CYTOSINE(38)-C(5))-METHYLTRANSFERASE"/>
    <property type="match status" value="1"/>
</dbReference>
<evidence type="ECO:0000256" key="1">
    <source>
        <dbReference type="ARBA" id="ARBA00022603"/>
    </source>
</evidence>
<dbReference type="Gene3D" id="3.90.120.10">
    <property type="entry name" value="DNA Methylase, subunit A, domain 2"/>
    <property type="match status" value="1"/>
</dbReference>
<dbReference type="EMBL" id="CBLU010000005">
    <property type="protein sequence ID" value="CDG03675.1"/>
    <property type="molecule type" value="Genomic_DNA"/>
</dbReference>
<dbReference type="SUPFAM" id="SSF53335">
    <property type="entry name" value="S-adenosyl-L-methionine-dependent methyltransferases"/>
    <property type="match status" value="1"/>
</dbReference>
<keyword evidence="2 5" id="KW-0808">Transferase</keyword>
<keyword evidence="3 5" id="KW-0949">S-adenosyl-L-methionine</keyword>
<dbReference type="Proteomes" id="UP000015361">
    <property type="component" value="Unassembled WGS sequence"/>
</dbReference>
<comment type="similarity">
    <text evidence="5 6">Belongs to the class I-like SAM-binding methyltransferase superfamily. C5-methyltransferase family.</text>
</comment>
<evidence type="ECO:0000313" key="9">
    <source>
        <dbReference type="Proteomes" id="UP000015361"/>
    </source>
</evidence>
<dbReference type="InterPro" id="IPR018117">
    <property type="entry name" value="C5_DNA_meth_AS"/>
</dbReference>
<evidence type="ECO:0000256" key="6">
    <source>
        <dbReference type="RuleBase" id="RU000416"/>
    </source>
</evidence>
<feature type="active site" evidence="5">
    <location>
        <position position="77"/>
    </location>
</feature>
<dbReference type="PANTHER" id="PTHR46098">
    <property type="entry name" value="TRNA (CYTOSINE(38)-C(5))-METHYLTRANSFERASE"/>
    <property type="match status" value="1"/>
</dbReference>
<gene>
    <name evidence="8" type="primary">EfaeDRAFT_2435</name>
    <name evidence="8" type="ORF">O9U_11005</name>
</gene>
<dbReference type="PROSITE" id="PS00094">
    <property type="entry name" value="C5_MTASE_1"/>
    <property type="match status" value="1"/>
</dbReference>
<organism evidence="8 9">
    <name type="scientific">Lactococcus lactis subsp. lactis A12</name>
    <dbReference type="NCBI Taxonomy" id="1137134"/>
    <lineage>
        <taxon>Bacteria</taxon>
        <taxon>Bacillati</taxon>
        <taxon>Bacillota</taxon>
        <taxon>Bacilli</taxon>
        <taxon>Lactobacillales</taxon>
        <taxon>Streptococcaceae</taxon>
        <taxon>Lactococcus</taxon>
    </lineage>
</organism>
<dbReference type="GO" id="GO:0032259">
    <property type="term" value="P:methylation"/>
    <property type="evidence" value="ECO:0007669"/>
    <property type="project" value="UniProtKB-KW"/>
</dbReference>